<feature type="domain" description="DUF4352" evidence="4">
    <location>
        <begin position="133"/>
        <end position="240"/>
    </location>
</feature>
<accession>A0ABW2AH28</accession>
<keyword evidence="1 3" id="KW-0732">Signal</keyword>
<evidence type="ECO:0000256" key="3">
    <source>
        <dbReference type="SAM" id="SignalP"/>
    </source>
</evidence>
<organism evidence="5 6">
    <name type="scientific">Flexivirga alba</name>
    <dbReference type="NCBI Taxonomy" id="702742"/>
    <lineage>
        <taxon>Bacteria</taxon>
        <taxon>Bacillati</taxon>
        <taxon>Actinomycetota</taxon>
        <taxon>Actinomycetes</taxon>
        <taxon>Micrococcales</taxon>
        <taxon>Dermacoccaceae</taxon>
        <taxon>Flexivirga</taxon>
    </lineage>
</organism>
<dbReference type="InterPro" id="IPR029051">
    <property type="entry name" value="DUF4352"/>
</dbReference>
<keyword evidence="6" id="KW-1185">Reference proteome</keyword>
<evidence type="ECO:0000256" key="2">
    <source>
        <dbReference type="SAM" id="MobiDB-lite"/>
    </source>
</evidence>
<reference evidence="6" key="1">
    <citation type="journal article" date="2019" name="Int. J. Syst. Evol. Microbiol.">
        <title>The Global Catalogue of Microorganisms (GCM) 10K type strain sequencing project: providing services to taxonomists for standard genome sequencing and annotation.</title>
        <authorList>
            <consortium name="The Broad Institute Genomics Platform"/>
            <consortium name="The Broad Institute Genome Sequencing Center for Infectious Disease"/>
            <person name="Wu L."/>
            <person name="Ma J."/>
        </authorList>
    </citation>
    <scope>NUCLEOTIDE SEQUENCE [LARGE SCALE GENOMIC DNA]</scope>
    <source>
        <strain evidence="6">CCUG 58127</strain>
    </source>
</reference>
<dbReference type="Proteomes" id="UP001596298">
    <property type="component" value="Unassembled WGS sequence"/>
</dbReference>
<dbReference type="InterPro" id="IPR029050">
    <property type="entry name" value="Immunoprotect_excell_Ig-like"/>
</dbReference>
<sequence length="250" mass="26119">MTTTAFRKVAFGAVPAMLMAGALAACNDSAPTVQAPPTSANNAAATDSGVPTAPATDQSTDQPVPTDTGVPTVSAAPSSSGATGDPAKVCNETNTFLTPGVLAPSTKKATWGKPLELTQKYGGTVTITPELPKVKKPSGENDIFGPPKGQVSLLIKVTVKYKSGDQSSIAGIYFALRDTQKNLCNYASLSQAVPKQEQFDDGDVNKTTTTYSGTLIYEVPAGQDYKKYTLLYRPGTFDNKTTDAPVAWTN</sequence>
<feature type="chain" id="PRO_5046007356" evidence="3">
    <location>
        <begin position="25"/>
        <end position="250"/>
    </location>
</feature>
<dbReference type="Pfam" id="PF11611">
    <property type="entry name" value="DUF4352"/>
    <property type="match status" value="1"/>
</dbReference>
<protein>
    <submittedName>
        <fullName evidence="5">DUF4352 domain-containing protein</fullName>
    </submittedName>
</protein>
<evidence type="ECO:0000259" key="4">
    <source>
        <dbReference type="Pfam" id="PF11611"/>
    </source>
</evidence>
<proteinExistence type="predicted"/>
<feature type="compositionally biased region" description="Low complexity" evidence="2">
    <location>
        <begin position="35"/>
        <end position="48"/>
    </location>
</feature>
<dbReference type="Gene3D" id="2.60.40.1240">
    <property type="match status" value="1"/>
</dbReference>
<comment type="caution">
    <text evidence="5">The sequence shown here is derived from an EMBL/GenBank/DDBJ whole genome shotgun (WGS) entry which is preliminary data.</text>
</comment>
<dbReference type="RefSeq" id="WP_382401852.1">
    <property type="nucleotide sequence ID" value="NZ_JBHSWH010000001.1"/>
</dbReference>
<name>A0ABW2AH28_9MICO</name>
<dbReference type="PROSITE" id="PS51257">
    <property type="entry name" value="PROKAR_LIPOPROTEIN"/>
    <property type="match status" value="1"/>
</dbReference>
<feature type="region of interest" description="Disordered" evidence="2">
    <location>
        <begin position="31"/>
        <end position="87"/>
    </location>
</feature>
<evidence type="ECO:0000313" key="5">
    <source>
        <dbReference type="EMBL" id="MFC6706111.1"/>
    </source>
</evidence>
<feature type="compositionally biased region" description="Polar residues" evidence="2">
    <location>
        <begin position="55"/>
        <end position="82"/>
    </location>
</feature>
<evidence type="ECO:0000313" key="6">
    <source>
        <dbReference type="Proteomes" id="UP001596298"/>
    </source>
</evidence>
<gene>
    <name evidence="5" type="ORF">ACFQDH_12790</name>
</gene>
<evidence type="ECO:0000256" key="1">
    <source>
        <dbReference type="ARBA" id="ARBA00022729"/>
    </source>
</evidence>
<feature type="signal peptide" evidence="3">
    <location>
        <begin position="1"/>
        <end position="24"/>
    </location>
</feature>
<dbReference type="EMBL" id="JBHSWH010000001">
    <property type="protein sequence ID" value="MFC6706111.1"/>
    <property type="molecule type" value="Genomic_DNA"/>
</dbReference>